<evidence type="ECO:0000313" key="1">
    <source>
        <dbReference type="EMBL" id="GLC27636.1"/>
    </source>
</evidence>
<reference evidence="1" key="1">
    <citation type="submission" date="2022-08" db="EMBL/GenBank/DDBJ databases">
        <title>Draft genome sequencing of Roseisolibacter agri AW1220.</title>
        <authorList>
            <person name="Tobiishi Y."/>
            <person name="Tonouchi A."/>
        </authorList>
    </citation>
    <scope>NUCLEOTIDE SEQUENCE</scope>
    <source>
        <strain evidence="1">AW1220</strain>
    </source>
</reference>
<dbReference type="Proteomes" id="UP001161325">
    <property type="component" value="Unassembled WGS sequence"/>
</dbReference>
<dbReference type="InterPro" id="IPR032466">
    <property type="entry name" value="Metal_Hydrolase"/>
</dbReference>
<dbReference type="EMBL" id="BRXS01000006">
    <property type="protein sequence ID" value="GLC27636.1"/>
    <property type="molecule type" value="Genomic_DNA"/>
</dbReference>
<dbReference type="AlphaFoldDB" id="A0AA37QF02"/>
<protein>
    <recommendedName>
        <fullName evidence="3">Amidohydrolase</fullName>
    </recommendedName>
</protein>
<gene>
    <name evidence="1" type="ORF">rosag_41490</name>
</gene>
<evidence type="ECO:0008006" key="3">
    <source>
        <dbReference type="Google" id="ProtNLM"/>
    </source>
</evidence>
<comment type="caution">
    <text evidence="1">The sequence shown here is derived from an EMBL/GenBank/DDBJ whole genome shotgun (WGS) entry which is preliminary data.</text>
</comment>
<dbReference type="Gene3D" id="3.20.20.140">
    <property type="entry name" value="Metal-dependent hydrolases"/>
    <property type="match status" value="1"/>
</dbReference>
<organism evidence="1 2">
    <name type="scientific">Roseisolibacter agri</name>
    <dbReference type="NCBI Taxonomy" id="2014610"/>
    <lineage>
        <taxon>Bacteria</taxon>
        <taxon>Pseudomonadati</taxon>
        <taxon>Gemmatimonadota</taxon>
        <taxon>Gemmatimonadia</taxon>
        <taxon>Gemmatimonadales</taxon>
        <taxon>Gemmatimonadaceae</taxon>
        <taxon>Roseisolibacter</taxon>
    </lineage>
</organism>
<dbReference type="SUPFAM" id="SSF51556">
    <property type="entry name" value="Metallo-dependent hydrolases"/>
    <property type="match status" value="1"/>
</dbReference>
<proteinExistence type="predicted"/>
<keyword evidence="2" id="KW-1185">Reference proteome</keyword>
<evidence type="ECO:0000313" key="2">
    <source>
        <dbReference type="Proteomes" id="UP001161325"/>
    </source>
</evidence>
<sequence length="265" mass="28839">MIPVDVNLAIGGYPFRHVPHPEPAVLARVLAREGVARGWVAHLPSAFWRDPSPGDAELYAALEPFPTLDPVATIRPDWPGWERRVREAVDRGAPAVRAYPMHWGLGPGDPSLARLGAACAAAGLVLILPVRFEDLRQRHPLDVAGDLTPAHVRALARAATAPQLVVLSAGREFIEETAWSLTPDERARLHFDVSWVWGPPEDHLATLLRTLGPERFVHGSGWPLRLTQNPSANLALLPDDLRGVALRGGDAILAQAREQARSAAR</sequence>
<dbReference type="RefSeq" id="WP_284352072.1">
    <property type="nucleotide sequence ID" value="NZ_BRXS01000006.1"/>
</dbReference>
<name>A0AA37QF02_9BACT</name>
<accession>A0AA37QF02</accession>